<dbReference type="InterPro" id="IPR046347">
    <property type="entry name" value="bZIP_sf"/>
</dbReference>
<feature type="compositionally biased region" description="Polar residues" evidence="1">
    <location>
        <begin position="561"/>
        <end position="571"/>
    </location>
</feature>
<dbReference type="InterPro" id="IPR004827">
    <property type="entry name" value="bZIP"/>
</dbReference>
<comment type="caution">
    <text evidence="3">The sequence shown here is derived from an EMBL/GenBank/DDBJ whole genome shotgun (WGS) entry which is preliminary data.</text>
</comment>
<evidence type="ECO:0000256" key="1">
    <source>
        <dbReference type="SAM" id="MobiDB-lite"/>
    </source>
</evidence>
<feature type="compositionally biased region" description="Polar residues" evidence="1">
    <location>
        <begin position="132"/>
        <end position="147"/>
    </location>
</feature>
<dbReference type="SUPFAM" id="SSF57959">
    <property type="entry name" value="Leucine zipper domain"/>
    <property type="match status" value="1"/>
</dbReference>
<feature type="compositionally biased region" description="Polar residues" evidence="1">
    <location>
        <begin position="324"/>
        <end position="337"/>
    </location>
</feature>
<evidence type="ECO:0000313" key="4">
    <source>
        <dbReference type="Proteomes" id="UP001497382"/>
    </source>
</evidence>
<dbReference type="Proteomes" id="UP001497382">
    <property type="component" value="Unassembled WGS sequence"/>
</dbReference>
<proteinExistence type="predicted"/>
<keyword evidence="4" id="KW-1185">Reference proteome</keyword>
<feature type="compositionally biased region" description="Polar residues" evidence="1">
    <location>
        <begin position="347"/>
        <end position="358"/>
    </location>
</feature>
<feature type="compositionally biased region" description="Basic and acidic residues" evidence="1">
    <location>
        <begin position="260"/>
        <end position="275"/>
    </location>
</feature>
<protein>
    <recommendedName>
        <fullName evidence="2">BZIP domain-containing protein</fullName>
    </recommendedName>
</protein>
<dbReference type="EMBL" id="CAXIEN010000359">
    <property type="protein sequence ID" value="CAL1294993.1"/>
    <property type="molecule type" value="Genomic_DNA"/>
</dbReference>
<feature type="region of interest" description="Disordered" evidence="1">
    <location>
        <begin position="128"/>
        <end position="151"/>
    </location>
</feature>
<reference evidence="3 4" key="1">
    <citation type="submission" date="2024-04" db="EMBL/GenBank/DDBJ databases">
        <authorList>
            <person name="Rising A."/>
            <person name="Reimegard J."/>
            <person name="Sonavane S."/>
            <person name="Akerstrom W."/>
            <person name="Nylinder S."/>
            <person name="Hedman E."/>
            <person name="Kallberg Y."/>
        </authorList>
    </citation>
    <scope>NUCLEOTIDE SEQUENCE [LARGE SCALE GENOMIC DNA]</scope>
</reference>
<name>A0AAV2BI22_9ARAC</name>
<feature type="compositionally biased region" description="Basic and acidic residues" evidence="1">
    <location>
        <begin position="7"/>
        <end position="24"/>
    </location>
</feature>
<feature type="domain" description="BZIP" evidence="2">
    <location>
        <begin position="590"/>
        <end position="636"/>
    </location>
</feature>
<feature type="region of interest" description="Disordered" evidence="1">
    <location>
        <begin position="1"/>
        <end position="28"/>
    </location>
</feature>
<dbReference type="Gene3D" id="1.20.5.170">
    <property type="match status" value="1"/>
</dbReference>
<feature type="region of interest" description="Disordered" evidence="1">
    <location>
        <begin position="324"/>
        <end position="411"/>
    </location>
</feature>
<accession>A0AAV2BI22</accession>
<feature type="compositionally biased region" description="Basic and acidic residues" evidence="1">
    <location>
        <begin position="585"/>
        <end position="595"/>
    </location>
</feature>
<feature type="compositionally biased region" description="Polar residues" evidence="1">
    <location>
        <begin position="524"/>
        <end position="534"/>
    </location>
</feature>
<feature type="region of interest" description="Disordered" evidence="1">
    <location>
        <begin position="238"/>
        <end position="286"/>
    </location>
</feature>
<feature type="region of interest" description="Disordered" evidence="1">
    <location>
        <begin position="519"/>
        <end position="613"/>
    </location>
</feature>
<feature type="compositionally biased region" description="Polar residues" evidence="1">
    <location>
        <begin position="246"/>
        <end position="256"/>
    </location>
</feature>
<dbReference type="AlphaFoldDB" id="A0AAV2BI22"/>
<dbReference type="GO" id="GO:0003700">
    <property type="term" value="F:DNA-binding transcription factor activity"/>
    <property type="evidence" value="ECO:0007669"/>
    <property type="project" value="InterPro"/>
</dbReference>
<organism evidence="3 4">
    <name type="scientific">Larinioides sclopetarius</name>
    <dbReference type="NCBI Taxonomy" id="280406"/>
    <lineage>
        <taxon>Eukaryota</taxon>
        <taxon>Metazoa</taxon>
        <taxon>Ecdysozoa</taxon>
        <taxon>Arthropoda</taxon>
        <taxon>Chelicerata</taxon>
        <taxon>Arachnida</taxon>
        <taxon>Araneae</taxon>
        <taxon>Araneomorphae</taxon>
        <taxon>Entelegynae</taxon>
        <taxon>Araneoidea</taxon>
        <taxon>Araneidae</taxon>
        <taxon>Larinioides</taxon>
    </lineage>
</organism>
<gene>
    <name evidence="3" type="ORF">LARSCL_LOCUS19037</name>
</gene>
<dbReference type="Pfam" id="PF07716">
    <property type="entry name" value="bZIP_2"/>
    <property type="match status" value="1"/>
</dbReference>
<feature type="region of interest" description="Disordered" evidence="1">
    <location>
        <begin position="486"/>
        <end position="505"/>
    </location>
</feature>
<dbReference type="CDD" id="cd14695">
    <property type="entry name" value="bZIP_HLF"/>
    <property type="match status" value="1"/>
</dbReference>
<evidence type="ECO:0000259" key="2">
    <source>
        <dbReference type="Pfam" id="PF07716"/>
    </source>
</evidence>
<evidence type="ECO:0000313" key="3">
    <source>
        <dbReference type="EMBL" id="CAL1294993.1"/>
    </source>
</evidence>
<feature type="compositionally biased region" description="Polar residues" evidence="1">
    <location>
        <begin position="541"/>
        <end position="554"/>
    </location>
</feature>
<sequence length="684" mass="77511">MSTQSHETSKEKEFENGEKEKSHCSPDIPKLGESTFAVSTNCVDMIHSDMRKTSNCVVFDGMQPSDIPKFKERISHDNLERLYICKIDESKLNSGRIACFNEQPLDFSRKPISSDRKDELPQKFQKFEVNPAITTQDSQENSANSSDCVDDSFDDEEKSECFRVYSHANRTRVPREAFLANGTGNTVSDEREERPHKMSNLKFGKWFKGNKYKRNGLKTVNSSGSEDESSREYSLYDSRINDQNDDNSQITSSYNGHLSIEGKKSPHSQHTESEMLHVSNRPSENGCNITTEKNGRFYIQGILSRDNQSARKAEHLETGHQIYHSITQQRTNPQSPFNRFGKEDNLASRSISPNQTVNIPPGPSSPRHPVNIHPGPSSPRHTVNIPPGPSSPNHSMNLPPGYTNPSPLPPSRFQFGATDRLHESNGMIPPFMQTVFPPNHIANFMNHNSPREATDYSRLYSYPPGALLQPTLNPMYAQPYQPSLLVGQDQQRQKKQRPFKNIDPSVLMQHLPIAQTEEALNYDPSPSSTYNSPTIKHAESNGPTAMDTSPQLSPDSPCLVNGSSGNESLPQEINDECGRKKIRRIPPEEKDEKYLEKRRKNNLAAKKSRDERRRKEDMLAVTCKGLLKMKVALEASNQILYQNLANKEQKLDMIIGRLISYREKCEGRTKEVFEETFKLFLPPQ</sequence>